<protein>
    <submittedName>
        <fullName evidence="3">Uncharacterized protein</fullName>
    </submittedName>
</protein>
<dbReference type="Proteomes" id="UP000035681">
    <property type="component" value="Unplaced"/>
</dbReference>
<accession>A0AAF5D8K0</accession>
<reference evidence="3" key="1">
    <citation type="submission" date="2024-02" db="UniProtKB">
        <authorList>
            <consortium name="WormBaseParasite"/>
        </authorList>
    </citation>
    <scope>IDENTIFICATION</scope>
</reference>
<evidence type="ECO:0000256" key="1">
    <source>
        <dbReference type="SAM" id="MobiDB-lite"/>
    </source>
</evidence>
<feature type="region of interest" description="Disordered" evidence="1">
    <location>
        <begin position="66"/>
        <end position="118"/>
    </location>
</feature>
<proteinExistence type="predicted"/>
<feature type="compositionally biased region" description="Acidic residues" evidence="1">
    <location>
        <begin position="66"/>
        <end position="87"/>
    </location>
</feature>
<evidence type="ECO:0000313" key="3">
    <source>
        <dbReference type="WBParaSite" id="TCONS_00008618.p1"/>
    </source>
</evidence>
<keyword evidence="2" id="KW-1185">Reference proteome</keyword>
<organism evidence="2 3">
    <name type="scientific">Strongyloides stercoralis</name>
    <name type="common">Threadworm</name>
    <dbReference type="NCBI Taxonomy" id="6248"/>
    <lineage>
        <taxon>Eukaryota</taxon>
        <taxon>Metazoa</taxon>
        <taxon>Ecdysozoa</taxon>
        <taxon>Nematoda</taxon>
        <taxon>Chromadorea</taxon>
        <taxon>Rhabditida</taxon>
        <taxon>Tylenchina</taxon>
        <taxon>Panagrolaimomorpha</taxon>
        <taxon>Strongyloidoidea</taxon>
        <taxon>Strongyloididae</taxon>
        <taxon>Strongyloides</taxon>
    </lineage>
</organism>
<dbReference type="AlphaFoldDB" id="A0AAF5D8K0"/>
<evidence type="ECO:0000313" key="2">
    <source>
        <dbReference type="Proteomes" id="UP000035681"/>
    </source>
</evidence>
<name>A0AAF5D8K0_STRER</name>
<dbReference type="WBParaSite" id="TCONS_00008618.p1">
    <property type="protein sequence ID" value="TCONS_00008618.p1"/>
    <property type="gene ID" value="XLOC_006544"/>
</dbReference>
<sequence length="118" mass="13438">MSSDNEDRRVKKLFNIPIECQKPNIGSLQMSTDLRSRLQNFLSEAEKTPMPENAENKKLIEFVENEPTEVDSSDDSSSDNDSCDDENDQKSSNNIVINLFIPKDNEKETPLVEEINDT</sequence>